<reference evidence="11" key="1">
    <citation type="journal article" date="2018" name="Nat. Microbiol.">
        <title>Leveraging single-cell genomics to expand the fungal tree of life.</title>
        <authorList>
            <person name="Ahrendt S.R."/>
            <person name="Quandt C.A."/>
            <person name="Ciobanu D."/>
            <person name="Clum A."/>
            <person name="Salamov A."/>
            <person name="Andreopoulos B."/>
            <person name="Cheng J.F."/>
            <person name="Woyke T."/>
            <person name="Pelin A."/>
            <person name="Henrissat B."/>
            <person name="Reynolds N.K."/>
            <person name="Benny G.L."/>
            <person name="Smith M.E."/>
            <person name="James T.Y."/>
            <person name="Grigoriev I.V."/>
        </authorList>
    </citation>
    <scope>NUCLEOTIDE SEQUENCE [LARGE SCALE GENOMIC DNA]</scope>
    <source>
        <strain evidence="11">RSA 1356</strain>
    </source>
</reference>
<dbReference type="AlphaFoldDB" id="A0A4P9XYM0"/>
<dbReference type="InterPro" id="IPR033917">
    <property type="entry name" value="ML_PG-PI_TP"/>
</dbReference>
<evidence type="ECO:0000256" key="1">
    <source>
        <dbReference type="ARBA" id="ARBA00002053"/>
    </source>
</evidence>
<name>A0A4P9XYM0_9FUNG</name>
<evidence type="ECO:0000259" key="9">
    <source>
        <dbReference type="SMART" id="SM00737"/>
    </source>
</evidence>
<organism evidence="10 11">
    <name type="scientific">Thamnocephalis sphaerospora</name>
    <dbReference type="NCBI Taxonomy" id="78915"/>
    <lineage>
        <taxon>Eukaryota</taxon>
        <taxon>Fungi</taxon>
        <taxon>Fungi incertae sedis</taxon>
        <taxon>Zoopagomycota</taxon>
        <taxon>Zoopagomycotina</taxon>
        <taxon>Zoopagomycetes</taxon>
        <taxon>Zoopagales</taxon>
        <taxon>Sigmoideomycetaceae</taxon>
        <taxon>Thamnocephalis</taxon>
    </lineage>
</organism>
<keyword evidence="5" id="KW-0813">Transport</keyword>
<dbReference type="EMBL" id="KZ992449">
    <property type="protein sequence ID" value="RKP10530.1"/>
    <property type="molecule type" value="Genomic_DNA"/>
</dbReference>
<evidence type="ECO:0000256" key="2">
    <source>
        <dbReference type="ARBA" id="ARBA00006370"/>
    </source>
</evidence>
<evidence type="ECO:0000256" key="4">
    <source>
        <dbReference type="ARBA" id="ARBA00016056"/>
    </source>
</evidence>
<dbReference type="Pfam" id="PF02221">
    <property type="entry name" value="E1_DerP2_DerF2"/>
    <property type="match status" value="1"/>
</dbReference>
<evidence type="ECO:0000256" key="8">
    <source>
        <dbReference type="SAM" id="SignalP"/>
    </source>
</evidence>
<evidence type="ECO:0000256" key="6">
    <source>
        <dbReference type="ARBA" id="ARBA00022729"/>
    </source>
</evidence>
<keyword evidence="6 8" id="KW-0732">Signal</keyword>
<protein>
    <recommendedName>
        <fullName evidence="4">Phosphatidylglycerol/phosphatidylinositol transfer protein</fullName>
    </recommendedName>
</protein>
<evidence type="ECO:0000256" key="7">
    <source>
        <dbReference type="ARBA" id="ARBA00023055"/>
    </source>
</evidence>
<feature type="signal peptide" evidence="8">
    <location>
        <begin position="1"/>
        <end position="27"/>
    </location>
</feature>
<evidence type="ECO:0000256" key="5">
    <source>
        <dbReference type="ARBA" id="ARBA00022448"/>
    </source>
</evidence>
<keyword evidence="7" id="KW-0445">Lipid transport</keyword>
<feature type="domain" description="MD-2-related lipid-recognition" evidence="9">
    <location>
        <begin position="59"/>
        <end position="175"/>
    </location>
</feature>
<dbReference type="Gene3D" id="2.70.220.10">
    <property type="entry name" value="Ganglioside GM2 activator"/>
    <property type="match status" value="1"/>
</dbReference>
<dbReference type="SUPFAM" id="SSF81296">
    <property type="entry name" value="E set domains"/>
    <property type="match status" value="1"/>
</dbReference>
<comment type="function">
    <text evidence="1">Catalyzes the intermembrane transfer of phosphatidylglycerol and phosphatidylinositol.</text>
</comment>
<feature type="chain" id="PRO_5020537433" description="Phosphatidylglycerol/phosphatidylinositol transfer protein" evidence="8">
    <location>
        <begin position="28"/>
        <end position="179"/>
    </location>
</feature>
<sequence length="179" mass="19146">MKGTLASFCGILAVSGLLLADVQPVTGGSVLWQLGNDDLLAPPNSRYGKPLGPSLFDCSKDQGTLHIEFVKLSPDPPSAGEKLLIRARGTFDTPVEEGSEARVIAKYGFIQVLNKKYDLCKEIKAVGLECPLGPGTVTLEKEIDLPRAIPPGSYFANVKVTDANEELLTCLNAKVSFDL</sequence>
<dbReference type="InterPro" id="IPR036846">
    <property type="entry name" value="GM2-AP_sf"/>
</dbReference>
<dbReference type="OrthoDB" id="6409159at2759"/>
<accession>A0A4P9XYM0</accession>
<dbReference type="PANTHER" id="PTHR11306:SF0">
    <property type="entry name" value="PHOSPHATIDYLGLYCEROL_PHOSPHATIDYLINOSITOL TRANSFER PROTEIN"/>
    <property type="match status" value="1"/>
</dbReference>
<dbReference type="InterPro" id="IPR003172">
    <property type="entry name" value="ML_dom"/>
</dbReference>
<dbReference type="Proteomes" id="UP000271241">
    <property type="component" value="Unassembled WGS sequence"/>
</dbReference>
<dbReference type="InterPro" id="IPR039670">
    <property type="entry name" value="NPC2-like"/>
</dbReference>
<gene>
    <name evidence="10" type="ORF">THASP1DRAFT_21801</name>
</gene>
<dbReference type="PANTHER" id="PTHR11306">
    <property type="entry name" value="NIEMANN PICK TYPE C2 PROTEIN NPC2-RELATED"/>
    <property type="match status" value="1"/>
</dbReference>
<evidence type="ECO:0000313" key="11">
    <source>
        <dbReference type="Proteomes" id="UP000271241"/>
    </source>
</evidence>
<comment type="subunit">
    <text evidence="3">Monomer.</text>
</comment>
<keyword evidence="11" id="KW-1185">Reference proteome</keyword>
<dbReference type="GO" id="GO:0032366">
    <property type="term" value="P:intracellular sterol transport"/>
    <property type="evidence" value="ECO:0007669"/>
    <property type="project" value="InterPro"/>
</dbReference>
<evidence type="ECO:0000256" key="3">
    <source>
        <dbReference type="ARBA" id="ARBA00011245"/>
    </source>
</evidence>
<proteinExistence type="inferred from homology"/>
<evidence type="ECO:0000313" key="10">
    <source>
        <dbReference type="EMBL" id="RKP10530.1"/>
    </source>
</evidence>
<dbReference type="CDD" id="cd00917">
    <property type="entry name" value="PG-PI_TP"/>
    <property type="match status" value="1"/>
</dbReference>
<dbReference type="SMART" id="SM00737">
    <property type="entry name" value="ML"/>
    <property type="match status" value="1"/>
</dbReference>
<dbReference type="GO" id="GO:0032934">
    <property type="term" value="F:sterol binding"/>
    <property type="evidence" value="ECO:0007669"/>
    <property type="project" value="InterPro"/>
</dbReference>
<dbReference type="InterPro" id="IPR014756">
    <property type="entry name" value="Ig_E-set"/>
</dbReference>
<comment type="similarity">
    <text evidence="2">Belongs to the NPC2 family.</text>
</comment>